<sequence length="222" mass="26081">MEQIQMPKCNHHPNNELMTVHCEVCSTCTRENKKTCFDEKGLERHKERNSTEEEVVLRTLLLETEIDSLQELEEWKVTTRQESQDLRECIIAHLDTIQRRSLVIMEDIYTKEKQMQRQNRQNITQFRRRGIDLGKLGNAMDESGENDNGDKDSLDRLNLRNKRRPALNSEMKTILEVVEYISKSKSDINSDMIIGVLTKLENAVIEKEQRRSHDFSSDFVEN</sequence>
<name>A0ABD3W335_SINWO</name>
<organism evidence="2 3">
    <name type="scientific">Sinanodonta woodiana</name>
    <name type="common">Chinese pond mussel</name>
    <name type="synonym">Anodonta woodiana</name>
    <dbReference type="NCBI Taxonomy" id="1069815"/>
    <lineage>
        <taxon>Eukaryota</taxon>
        <taxon>Metazoa</taxon>
        <taxon>Spiralia</taxon>
        <taxon>Lophotrochozoa</taxon>
        <taxon>Mollusca</taxon>
        <taxon>Bivalvia</taxon>
        <taxon>Autobranchia</taxon>
        <taxon>Heteroconchia</taxon>
        <taxon>Palaeoheterodonta</taxon>
        <taxon>Unionida</taxon>
        <taxon>Unionoidea</taxon>
        <taxon>Unionidae</taxon>
        <taxon>Unioninae</taxon>
        <taxon>Sinanodonta</taxon>
    </lineage>
</organism>
<gene>
    <name evidence="2" type="ORF">ACJMK2_041119</name>
</gene>
<keyword evidence="3" id="KW-1185">Reference proteome</keyword>
<dbReference type="Proteomes" id="UP001634394">
    <property type="component" value="Unassembled WGS sequence"/>
</dbReference>
<accession>A0ABD3W335</accession>
<evidence type="ECO:0000313" key="2">
    <source>
        <dbReference type="EMBL" id="KAL3868295.1"/>
    </source>
</evidence>
<dbReference type="EMBL" id="JBJQND010000008">
    <property type="protein sequence ID" value="KAL3868295.1"/>
    <property type="molecule type" value="Genomic_DNA"/>
</dbReference>
<proteinExistence type="predicted"/>
<feature type="region of interest" description="Disordered" evidence="1">
    <location>
        <begin position="136"/>
        <end position="155"/>
    </location>
</feature>
<evidence type="ECO:0000256" key="1">
    <source>
        <dbReference type="SAM" id="MobiDB-lite"/>
    </source>
</evidence>
<reference evidence="2 3" key="1">
    <citation type="submission" date="2024-11" db="EMBL/GenBank/DDBJ databases">
        <title>Chromosome-level genome assembly of the freshwater bivalve Anodonta woodiana.</title>
        <authorList>
            <person name="Chen X."/>
        </authorList>
    </citation>
    <scope>NUCLEOTIDE SEQUENCE [LARGE SCALE GENOMIC DNA]</scope>
    <source>
        <strain evidence="2">MN2024</strain>
        <tissue evidence="2">Gills</tissue>
    </source>
</reference>
<protein>
    <submittedName>
        <fullName evidence="2">Uncharacterized protein</fullName>
    </submittedName>
</protein>
<dbReference type="AlphaFoldDB" id="A0ABD3W335"/>
<evidence type="ECO:0000313" key="3">
    <source>
        <dbReference type="Proteomes" id="UP001634394"/>
    </source>
</evidence>
<comment type="caution">
    <text evidence="2">The sequence shown here is derived from an EMBL/GenBank/DDBJ whole genome shotgun (WGS) entry which is preliminary data.</text>
</comment>